<dbReference type="Pfam" id="PF00005">
    <property type="entry name" value="ABC_tran"/>
    <property type="match status" value="1"/>
</dbReference>
<dbReference type="eggNOG" id="COG4559">
    <property type="taxonomic scope" value="Bacteria"/>
</dbReference>
<dbReference type="STRING" id="1219077.VAZ01S_015_00250"/>
<gene>
    <name evidence="7" type="ORF">VAZ01S_015_00250</name>
</gene>
<dbReference type="PROSITE" id="PS50893">
    <property type="entry name" value="ABC_TRANSPORTER_2"/>
    <property type="match status" value="1"/>
</dbReference>
<evidence type="ECO:0000313" key="7">
    <source>
        <dbReference type="EMBL" id="GAD74781.1"/>
    </source>
</evidence>
<evidence type="ECO:0000256" key="3">
    <source>
        <dbReference type="ARBA" id="ARBA00022840"/>
    </source>
</evidence>
<comment type="function">
    <text evidence="5">Part of the ABC transporter complex HmuTUV involved in hemin import. Responsible for energy coupling to the transport system.</text>
</comment>
<dbReference type="Proteomes" id="UP000016567">
    <property type="component" value="Unassembled WGS sequence"/>
</dbReference>
<dbReference type="SUPFAM" id="SSF52540">
    <property type="entry name" value="P-loop containing nucleoside triphosphate hydrolases"/>
    <property type="match status" value="1"/>
</dbReference>
<proteinExistence type="predicted"/>
<keyword evidence="3 7" id="KW-0067">ATP-binding</keyword>
<accession>U3A459</accession>
<comment type="caution">
    <text evidence="7">The sequence shown here is derived from an EMBL/GenBank/DDBJ whole genome shotgun (WGS) entry which is preliminary data.</text>
</comment>
<dbReference type="InterPro" id="IPR003439">
    <property type="entry name" value="ABC_transporter-like_ATP-bd"/>
</dbReference>
<evidence type="ECO:0000313" key="8">
    <source>
        <dbReference type="Proteomes" id="UP000016567"/>
    </source>
</evidence>
<dbReference type="PANTHER" id="PTHR42794">
    <property type="entry name" value="HEMIN IMPORT ATP-BINDING PROTEIN HMUV"/>
    <property type="match status" value="1"/>
</dbReference>
<evidence type="ECO:0000259" key="6">
    <source>
        <dbReference type="PROSITE" id="PS50893"/>
    </source>
</evidence>
<organism evidence="7 8">
    <name type="scientific">Vibrio azureus NBRC 104587</name>
    <dbReference type="NCBI Taxonomy" id="1219077"/>
    <lineage>
        <taxon>Bacteria</taxon>
        <taxon>Pseudomonadati</taxon>
        <taxon>Pseudomonadota</taxon>
        <taxon>Gammaproteobacteria</taxon>
        <taxon>Vibrionales</taxon>
        <taxon>Vibrionaceae</taxon>
        <taxon>Vibrio</taxon>
    </lineage>
</organism>
<keyword evidence="8" id="KW-1185">Reference proteome</keyword>
<dbReference type="InterPro" id="IPR003593">
    <property type="entry name" value="AAA+_ATPase"/>
</dbReference>
<keyword evidence="1" id="KW-0813">Transport</keyword>
<dbReference type="NCBIfam" id="NF010068">
    <property type="entry name" value="PRK13548.1"/>
    <property type="match status" value="1"/>
</dbReference>
<dbReference type="PANTHER" id="PTHR42794:SF1">
    <property type="entry name" value="HEMIN IMPORT ATP-BINDING PROTEIN HMUV"/>
    <property type="match status" value="1"/>
</dbReference>
<name>U3A459_9VIBR</name>
<dbReference type="SMART" id="SM00382">
    <property type="entry name" value="AAA"/>
    <property type="match status" value="1"/>
</dbReference>
<evidence type="ECO:0000256" key="2">
    <source>
        <dbReference type="ARBA" id="ARBA00022741"/>
    </source>
</evidence>
<sequence length="261" mass="28609">MINTAVLSGRNISIQFGARTILDNIDIDIRAGEVTALLGPNGAGKSTLLKTLSGELTPPKPIQYFGQERKHWQAAIFAKHVALLPQHSALSFPFLAKEVVELGTLPLTTSHKENTDLALHYMEKTGVLHLAEQPYPALSGGEKQRLHLARVLTQLHQAEGKQILMLDEPTSALDIACQHKTLNLIRETAAMNNAAVIMVLHDLNLASQYADRIILLHNGKILCDDSPWQTLTPNYIKQAYGYEAIVAEHPTLGFPQVHAAA</sequence>
<evidence type="ECO:0000256" key="5">
    <source>
        <dbReference type="ARBA" id="ARBA00037066"/>
    </source>
</evidence>
<dbReference type="GO" id="GO:0005524">
    <property type="term" value="F:ATP binding"/>
    <property type="evidence" value="ECO:0007669"/>
    <property type="project" value="UniProtKB-KW"/>
</dbReference>
<evidence type="ECO:0000256" key="1">
    <source>
        <dbReference type="ARBA" id="ARBA00022448"/>
    </source>
</evidence>
<protein>
    <submittedName>
        <fullName evidence="7">Putative hemin ABC transporter ATP-binding protein</fullName>
    </submittedName>
</protein>
<dbReference type="CDD" id="cd03214">
    <property type="entry name" value="ABC_Iron-Siderophores_B12_Hemin"/>
    <property type="match status" value="1"/>
</dbReference>
<keyword evidence="2" id="KW-0547">Nucleotide-binding</keyword>
<dbReference type="GO" id="GO:0016887">
    <property type="term" value="F:ATP hydrolysis activity"/>
    <property type="evidence" value="ECO:0007669"/>
    <property type="project" value="InterPro"/>
</dbReference>
<dbReference type="EMBL" id="BATL01000015">
    <property type="protein sequence ID" value="GAD74781.1"/>
    <property type="molecule type" value="Genomic_DNA"/>
</dbReference>
<keyword evidence="4" id="KW-1278">Translocase</keyword>
<reference evidence="7 8" key="1">
    <citation type="submission" date="2013-09" db="EMBL/GenBank/DDBJ databases">
        <title>Whole genome shotgun sequence of Vibrio azureus NBRC 104587.</title>
        <authorList>
            <person name="Isaki S."/>
            <person name="Hosoyama A."/>
            <person name="Numata M."/>
            <person name="Hashimoto M."/>
            <person name="Hosoyama Y."/>
            <person name="Tsuchikane K."/>
            <person name="Noguchi M."/>
            <person name="Hirakata S."/>
            <person name="Ichikawa N."/>
            <person name="Ohji S."/>
            <person name="Yamazoe A."/>
            <person name="Fujita N."/>
        </authorList>
    </citation>
    <scope>NUCLEOTIDE SEQUENCE [LARGE SCALE GENOMIC DNA]</scope>
    <source>
        <strain evidence="7 8">NBRC 104587</strain>
    </source>
</reference>
<feature type="domain" description="ABC transporter" evidence="6">
    <location>
        <begin position="7"/>
        <end position="243"/>
    </location>
</feature>
<dbReference type="Gene3D" id="3.40.50.300">
    <property type="entry name" value="P-loop containing nucleotide triphosphate hydrolases"/>
    <property type="match status" value="1"/>
</dbReference>
<dbReference type="InterPro" id="IPR027417">
    <property type="entry name" value="P-loop_NTPase"/>
</dbReference>
<evidence type="ECO:0000256" key="4">
    <source>
        <dbReference type="ARBA" id="ARBA00022967"/>
    </source>
</evidence>
<dbReference type="AlphaFoldDB" id="U3A459"/>